<proteinExistence type="predicted"/>
<dbReference type="EMBL" id="NCKW01020211">
    <property type="protein sequence ID" value="POM58544.1"/>
    <property type="molecule type" value="Genomic_DNA"/>
</dbReference>
<name>A0A2P4WZ26_9STRA</name>
<organism evidence="1 2">
    <name type="scientific">Phytophthora palmivora</name>
    <dbReference type="NCBI Taxonomy" id="4796"/>
    <lineage>
        <taxon>Eukaryota</taxon>
        <taxon>Sar</taxon>
        <taxon>Stramenopiles</taxon>
        <taxon>Oomycota</taxon>
        <taxon>Peronosporomycetes</taxon>
        <taxon>Peronosporales</taxon>
        <taxon>Peronosporaceae</taxon>
        <taxon>Phytophthora</taxon>
    </lineage>
</organism>
<accession>A0A2P4WZ26</accession>
<protein>
    <submittedName>
        <fullName evidence="1">Uncharacterized protein</fullName>
    </submittedName>
</protein>
<keyword evidence="2" id="KW-1185">Reference proteome</keyword>
<reference evidence="1 2" key="1">
    <citation type="journal article" date="2017" name="Genome Biol. Evol.">
        <title>Phytophthora megakarya and P. palmivora, closely related causal agents of cacao black pod rot, underwent increases in genome sizes and gene numbers by different mechanisms.</title>
        <authorList>
            <person name="Ali S.S."/>
            <person name="Shao J."/>
            <person name="Lary D.J."/>
            <person name="Kronmiller B."/>
            <person name="Shen D."/>
            <person name="Strem M.D."/>
            <person name="Amoako-Attah I."/>
            <person name="Akrofi A.Y."/>
            <person name="Begoude B.A."/>
            <person name="Ten Hoopen G.M."/>
            <person name="Coulibaly K."/>
            <person name="Kebe B.I."/>
            <person name="Melnick R.L."/>
            <person name="Guiltinan M.J."/>
            <person name="Tyler B.M."/>
            <person name="Meinhardt L.W."/>
            <person name="Bailey B.A."/>
        </authorList>
    </citation>
    <scope>NUCLEOTIDE SEQUENCE [LARGE SCALE GENOMIC DNA]</scope>
    <source>
        <strain evidence="2">sbr112.9</strain>
    </source>
</reference>
<dbReference type="AlphaFoldDB" id="A0A2P4WZ26"/>
<sequence length="65" mass="7528">MKRMVTADLTEKLGRHVEAALRMRRTISQMLTISTLSLSWITVRISLYQVLRALHHNVTSFRFAA</sequence>
<evidence type="ECO:0000313" key="2">
    <source>
        <dbReference type="Proteomes" id="UP000237271"/>
    </source>
</evidence>
<comment type="caution">
    <text evidence="1">The sequence shown here is derived from an EMBL/GenBank/DDBJ whole genome shotgun (WGS) entry which is preliminary data.</text>
</comment>
<gene>
    <name evidence="1" type="ORF">PHPALM_36796</name>
</gene>
<dbReference type="Proteomes" id="UP000237271">
    <property type="component" value="Unassembled WGS sequence"/>
</dbReference>
<evidence type="ECO:0000313" key="1">
    <source>
        <dbReference type="EMBL" id="POM58544.1"/>
    </source>
</evidence>